<dbReference type="GO" id="GO:0016887">
    <property type="term" value="F:ATP hydrolysis activity"/>
    <property type="evidence" value="ECO:0007669"/>
    <property type="project" value="TreeGrafter"/>
</dbReference>
<reference evidence="5" key="1">
    <citation type="submission" date="2020-10" db="EMBL/GenBank/DDBJ databases">
        <title>Unveiling of a novel bifunctional photoreceptor, Dualchrome1, isolated from a cosmopolitan green alga.</title>
        <authorList>
            <person name="Suzuki S."/>
            <person name="Kawachi M."/>
        </authorList>
    </citation>
    <scope>NUCLEOTIDE SEQUENCE</scope>
    <source>
        <strain evidence="5">NIES 2893</strain>
    </source>
</reference>
<dbReference type="Proteomes" id="UP000660262">
    <property type="component" value="Unassembled WGS sequence"/>
</dbReference>
<keyword evidence="6" id="KW-1185">Reference proteome</keyword>
<protein>
    <recommendedName>
        <fullName evidence="4">Kinesin motor domain-containing protein</fullName>
    </recommendedName>
</protein>
<dbReference type="Pfam" id="PF00225">
    <property type="entry name" value="Kinesin"/>
    <property type="match status" value="1"/>
</dbReference>
<dbReference type="AlphaFoldDB" id="A0A830HE61"/>
<dbReference type="InterPro" id="IPR027640">
    <property type="entry name" value="Kinesin-like_fam"/>
</dbReference>
<proteinExistence type="inferred from homology"/>
<feature type="domain" description="Kinesin motor" evidence="4">
    <location>
        <begin position="6"/>
        <end position="317"/>
    </location>
</feature>
<dbReference type="GO" id="GO:0003777">
    <property type="term" value="F:microtubule motor activity"/>
    <property type="evidence" value="ECO:0007669"/>
    <property type="project" value="InterPro"/>
</dbReference>
<dbReference type="InterPro" id="IPR001752">
    <property type="entry name" value="Kinesin_motor_dom"/>
</dbReference>
<dbReference type="PRINTS" id="PR00380">
    <property type="entry name" value="KINESINHEAVY"/>
</dbReference>
<name>A0A830HE61_9CHLO</name>
<keyword evidence="1 2" id="KW-0505">Motor protein</keyword>
<comment type="similarity">
    <text evidence="2">Belongs to the TRAFAC class myosin-kinesin ATPase superfamily. Kinesin family.</text>
</comment>
<dbReference type="PANTHER" id="PTHR24115">
    <property type="entry name" value="KINESIN-RELATED"/>
    <property type="match status" value="1"/>
</dbReference>
<dbReference type="GO" id="GO:0005524">
    <property type="term" value="F:ATP binding"/>
    <property type="evidence" value="ECO:0007669"/>
    <property type="project" value="UniProtKB-UniRule"/>
</dbReference>
<accession>A0A830HE61</accession>
<organism evidence="5 6">
    <name type="scientific">Pycnococcus provasolii</name>
    <dbReference type="NCBI Taxonomy" id="41880"/>
    <lineage>
        <taxon>Eukaryota</taxon>
        <taxon>Viridiplantae</taxon>
        <taxon>Chlorophyta</taxon>
        <taxon>Pseudoscourfieldiophyceae</taxon>
        <taxon>Pseudoscourfieldiales</taxon>
        <taxon>Pycnococcaceae</taxon>
        <taxon>Pycnococcus</taxon>
    </lineage>
</organism>
<dbReference type="PANTHER" id="PTHR24115:SF545">
    <property type="entry name" value="KINESIN-LIKE PROTEIN KIP2"/>
    <property type="match status" value="1"/>
</dbReference>
<keyword evidence="2" id="KW-0547">Nucleotide-binding</keyword>
<sequence>MVDDGTVSTGVRRRVARAYASALGANADSNEDGEQRSRARDDNKENGHDDDDDDDDDDANARRRTQAQVLAVRPDRAILLVPGVGVRAFAFGGSVMNECSQGEAYADSGAADAVAEALNGFNSTLLFYGQTGGGKTHTAFGSNGDGCVPRACSDIFNFARRVANRGICVSLSATYVQVYGNRVIDLWARDDASSACRPMANGEVHGAVSLPIEDEGTLERLLKAGEARKRYAATAMNATSSRAHTLLSLRIVQSTSVEQVRGELAPGEDRAADSVDDSSDRVALTSRMVIADLAGAEQLKLSKAEGVAKREAIGINH</sequence>
<feature type="binding site" evidence="2">
    <location>
        <begin position="129"/>
        <end position="136"/>
    </location>
    <ligand>
        <name>ATP</name>
        <dbReference type="ChEBI" id="CHEBI:30616"/>
    </ligand>
</feature>
<feature type="compositionally biased region" description="Acidic residues" evidence="3">
    <location>
        <begin position="48"/>
        <end position="58"/>
    </location>
</feature>
<evidence type="ECO:0000313" key="6">
    <source>
        <dbReference type="Proteomes" id="UP000660262"/>
    </source>
</evidence>
<dbReference type="GO" id="GO:0008017">
    <property type="term" value="F:microtubule binding"/>
    <property type="evidence" value="ECO:0007669"/>
    <property type="project" value="InterPro"/>
</dbReference>
<dbReference type="InterPro" id="IPR027417">
    <property type="entry name" value="P-loop_NTPase"/>
</dbReference>
<feature type="compositionally biased region" description="Basic and acidic residues" evidence="3">
    <location>
        <begin position="33"/>
        <end position="47"/>
    </location>
</feature>
<evidence type="ECO:0000259" key="4">
    <source>
        <dbReference type="PROSITE" id="PS50067"/>
    </source>
</evidence>
<keyword evidence="2" id="KW-0067">ATP-binding</keyword>
<dbReference type="OrthoDB" id="3176171at2759"/>
<gene>
    <name evidence="5" type="ORF">PPROV_000379000</name>
</gene>
<dbReference type="SUPFAM" id="SSF52540">
    <property type="entry name" value="P-loop containing nucleoside triphosphate hydrolases"/>
    <property type="match status" value="1"/>
</dbReference>
<dbReference type="GO" id="GO:0005874">
    <property type="term" value="C:microtubule"/>
    <property type="evidence" value="ECO:0007669"/>
    <property type="project" value="TreeGrafter"/>
</dbReference>
<dbReference type="EMBL" id="BNJQ01000009">
    <property type="protein sequence ID" value="GHP05038.1"/>
    <property type="molecule type" value="Genomic_DNA"/>
</dbReference>
<dbReference type="PROSITE" id="PS50067">
    <property type="entry name" value="KINESIN_MOTOR_2"/>
    <property type="match status" value="1"/>
</dbReference>
<evidence type="ECO:0000256" key="2">
    <source>
        <dbReference type="PROSITE-ProRule" id="PRU00283"/>
    </source>
</evidence>
<dbReference type="Gene3D" id="3.40.850.10">
    <property type="entry name" value="Kinesin motor domain"/>
    <property type="match status" value="1"/>
</dbReference>
<dbReference type="GO" id="GO:0005871">
    <property type="term" value="C:kinesin complex"/>
    <property type="evidence" value="ECO:0007669"/>
    <property type="project" value="TreeGrafter"/>
</dbReference>
<dbReference type="GO" id="GO:0007018">
    <property type="term" value="P:microtubule-based movement"/>
    <property type="evidence" value="ECO:0007669"/>
    <property type="project" value="InterPro"/>
</dbReference>
<evidence type="ECO:0000256" key="1">
    <source>
        <dbReference type="ARBA" id="ARBA00023175"/>
    </source>
</evidence>
<dbReference type="InterPro" id="IPR036961">
    <property type="entry name" value="Kinesin_motor_dom_sf"/>
</dbReference>
<evidence type="ECO:0000256" key="3">
    <source>
        <dbReference type="SAM" id="MobiDB-lite"/>
    </source>
</evidence>
<evidence type="ECO:0000313" key="5">
    <source>
        <dbReference type="EMBL" id="GHP05038.1"/>
    </source>
</evidence>
<feature type="region of interest" description="Disordered" evidence="3">
    <location>
        <begin position="20"/>
        <end position="59"/>
    </location>
</feature>
<comment type="caution">
    <text evidence="5">The sequence shown here is derived from an EMBL/GenBank/DDBJ whole genome shotgun (WGS) entry which is preliminary data.</text>
</comment>
<dbReference type="SMART" id="SM00129">
    <property type="entry name" value="KISc"/>
    <property type="match status" value="1"/>
</dbReference>